<dbReference type="InterPro" id="IPR050695">
    <property type="entry name" value="N-acetylmuramoyl_amidase_3"/>
</dbReference>
<dbReference type="PANTHER" id="PTHR30404:SF0">
    <property type="entry name" value="N-ACETYLMURAMOYL-L-ALANINE AMIDASE AMIC"/>
    <property type="match status" value="1"/>
</dbReference>
<reference evidence="3" key="1">
    <citation type="submission" date="2020-06" db="EMBL/GenBank/DDBJ databases">
        <title>Novel chitinolytic bacterium.</title>
        <authorList>
            <person name="Ungkulpasvich U."/>
            <person name="Kosugi A."/>
            <person name="Uke A."/>
        </authorList>
    </citation>
    <scope>NUCLEOTIDE SEQUENCE</scope>
    <source>
        <strain evidence="3">UUS1-1</strain>
    </source>
</reference>
<feature type="domain" description="MurNAc-LAA" evidence="2">
    <location>
        <begin position="308"/>
        <end position="419"/>
    </location>
</feature>
<accession>A0A8J6HZG2</accession>
<dbReference type="Pfam" id="PF11741">
    <property type="entry name" value="AMIN"/>
    <property type="match status" value="1"/>
</dbReference>
<evidence type="ECO:0000256" key="1">
    <source>
        <dbReference type="ARBA" id="ARBA00022801"/>
    </source>
</evidence>
<gene>
    <name evidence="3" type="ORF">G5B42_03675</name>
</gene>
<dbReference type="CDD" id="cd02696">
    <property type="entry name" value="MurNAc-LAA"/>
    <property type="match status" value="1"/>
</dbReference>
<dbReference type="GO" id="GO:0009253">
    <property type="term" value="P:peptidoglycan catabolic process"/>
    <property type="evidence" value="ECO:0007669"/>
    <property type="project" value="InterPro"/>
</dbReference>
<dbReference type="SUPFAM" id="SSF53187">
    <property type="entry name" value="Zn-dependent exopeptidases"/>
    <property type="match status" value="1"/>
</dbReference>
<dbReference type="Gene3D" id="2.60.40.3500">
    <property type="match status" value="1"/>
</dbReference>
<name>A0A8J6HZG2_9FIRM</name>
<sequence>MTRIRYGWSLIWNIWSGINWSGGPACRGGLRLDFNVVLKDIGFQLVSAVPEIYVETSGPVQYKVDFLMNPHRLIIDLWDVTLTGPALTVPGNETWVKSIRVSQFDPQTIRLVLDIKEPRNCVVGIDETNPARLLIKTMTELLEATWHPDGDGGRLVLKGSGRLPAEPRYDPKTGKLYIRIPQTKLGDALQAAAGADAAGSVFKLREQDSSTVEVELAIPRGHDYSVTWNQDRREITVEVKNAPLSGKVIILDPGHGGADAGAISPSGLREKELNLVVALRLKQKLEALGAEVLLTREDDRYLWLYDRVAIANRAGGAVLLSIHANNHDNRKIHGLEIWHHPDRSESAVLAKALAEAVLARTNQHFRGIMASKDFVLPREAQMPAVIFEMGFVSNQDEEKLLKTEEFQDKITDGISQGLIAYFHTPAGQ</sequence>
<dbReference type="Pfam" id="PF01520">
    <property type="entry name" value="Amidase_3"/>
    <property type="match status" value="1"/>
</dbReference>
<dbReference type="PANTHER" id="PTHR30404">
    <property type="entry name" value="N-ACETYLMURAMOYL-L-ALANINE AMIDASE"/>
    <property type="match status" value="1"/>
</dbReference>
<dbReference type="EMBL" id="JAAKDE010000006">
    <property type="protein sequence ID" value="MBA2132641.1"/>
    <property type="molecule type" value="Genomic_DNA"/>
</dbReference>
<comment type="caution">
    <text evidence="3">The sequence shown here is derived from an EMBL/GenBank/DDBJ whole genome shotgun (WGS) entry which is preliminary data.</text>
</comment>
<evidence type="ECO:0000259" key="2">
    <source>
        <dbReference type="SMART" id="SM00646"/>
    </source>
</evidence>
<dbReference type="GO" id="GO:0030288">
    <property type="term" value="C:outer membrane-bounded periplasmic space"/>
    <property type="evidence" value="ECO:0007669"/>
    <property type="project" value="TreeGrafter"/>
</dbReference>
<evidence type="ECO:0000313" key="3">
    <source>
        <dbReference type="EMBL" id="MBA2132641.1"/>
    </source>
</evidence>
<dbReference type="Gene3D" id="3.40.630.40">
    <property type="entry name" value="Zn-dependent exopeptidases"/>
    <property type="match status" value="1"/>
</dbReference>
<dbReference type="Proteomes" id="UP000657177">
    <property type="component" value="Unassembled WGS sequence"/>
</dbReference>
<dbReference type="SMART" id="SM00646">
    <property type="entry name" value="Ami_3"/>
    <property type="match status" value="1"/>
</dbReference>
<keyword evidence="4" id="KW-1185">Reference proteome</keyword>
<dbReference type="InterPro" id="IPR002508">
    <property type="entry name" value="MurNAc-LAA_cat"/>
</dbReference>
<keyword evidence="1" id="KW-0378">Hydrolase</keyword>
<evidence type="ECO:0000313" key="4">
    <source>
        <dbReference type="Proteomes" id="UP000657177"/>
    </source>
</evidence>
<organism evidence="3 4">
    <name type="scientific">Capillibacterium thermochitinicola</name>
    <dbReference type="NCBI Taxonomy" id="2699427"/>
    <lineage>
        <taxon>Bacteria</taxon>
        <taxon>Bacillati</taxon>
        <taxon>Bacillota</taxon>
        <taxon>Capillibacterium</taxon>
    </lineage>
</organism>
<dbReference type="AlphaFoldDB" id="A0A8J6HZG2"/>
<dbReference type="InterPro" id="IPR021731">
    <property type="entry name" value="AMIN_dom"/>
</dbReference>
<proteinExistence type="predicted"/>
<protein>
    <submittedName>
        <fullName evidence="3">N-acetylmuramoyl-L-alanine amidase</fullName>
    </submittedName>
</protein>
<dbReference type="GO" id="GO:0008745">
    <property type="term" value="F:N-acetylmuramoyl-L-alanine amidase activity"/>
    <property type="evidence" value="ECO:0007669"/>
    <property type="project" value="InterPro"/>
</dbReference>